<dbReference type="Gene3D" id="2.160.10.10">
    <property type="entry name" value="Hexapeptide repeat proteins"/>
    <property type="match status" value="1"/>
</dbReference>
<evidence type="ECO:0000256" key="3">
    <source>
        <dbReference type="ARBA" id="ARBA00023315"/>
    </source>
</evidence>
<proteinExistence type="predicted"/>
<dbReference type="GO" id="GO:0016746">
    <property type="term" value="F:acyltransferase activity"/>
    <property type="evidence" value="ECO:0007669"/>
    <property type="project" value="UniProtKB-KW"/>
</dbReference>
<dbReference type="CDD" id="cd04647">
    <property type="entry name" value="LbH_MAT_like"/>
    <property type="match status" value="1"/>
</dbReference>
<dbReference type="EMBL" id="JACNIG010000022">
    <property type="protein sequence ID" value="MBC8430352.1"/>
    <property type="molecule type" value="Genomic_DNA"/>
</dbReference>
<dbReference type="PANTHER" id="PTHR23416">
    <property type="entry name" value="SIALIC ACID SYNTHASE-RELATED"/>
    <property type="match status" value="1"/>
</dbReference>
<reference evidence="4 5" key="1">
    <citation type="submission" date="2020-08" db="EMBL/GenBank/DDBJ databases">
        <title>Bridging the membrane lipid divide: bacteria of the FCB group superphylum have the potential to synthesize archaeal ether lipids.</title>
        <authorList>
            <person name="Villanueva L."/>
            <person name="Von Meijenfeldt F.A.B."/>
            <person name="Westbye A.B."/>
            <person name="Yadav S."/>
            <person name="Hopmans E.C."/>
            <person name="Dutilh B.E."/>
            <person name="Sinninghe Damste J.S."/>
        </authorList>
    </citation>
    <scope>NUCLEOTIDE SEQUENCE [LARGE SCALE GENOMIC DNA]</scope>
    <source>
        <strain evidence="4">NIOZ-UU17</strain>
    </source>
</reference>
<keyword evidence="3 4" id="KW-0012">Acyltransferase</keyword>
<gene>
    <name evidence="4" type="ORF">H8D96_00375</name>
</gene>
<evidence type="ECO:0000313" key="4">
    <source>
        <dbReference type="EMBL" id="MBC8430352.1"/>
    </source>
</evidence>
<dbReference type="InterPro" id="IPR011004">
    <property type="entry name" value="Trimer_LpxA-like_sf"/>
</dbReference>
<keyword evidence="1" id="KW-0808">Transferase</keyword>
<dbReference type="InterPro" id="IPR018357">
    <property type="entry name" value="Hexapep_transf_CS"/>
</dbReference>
<evidence type="ECO:0000313" key="5">
    <source>
        <dbReference type="Proteomes" id="UP000605201"/>
    </source>
</evidence>
<dbReference type="InterPro" id="IPR001451">
    <property type="entry name" value="Hexapep"/>
</dbReference>
<dbReference type="AlphaFoldDB" id="A0A8J6P051"/>
<dbReference type="InterPro" id="IPR051159">
    <property type="entry name" value="Hexapeptide_acetyltransf"/>
</dbReference>
<comment type="caution">
    <text evidence="4">The sequence shown here is derived from an EMBL/GenBank/DDBJ whole genome shotgun (WGS) entry which is preliminary data.</text>
</comment>
<dbReference type="SUPFAM" id="SSF51161">
    <property type="entry name" value="Trimeric LpxA-like enzymes"/>
    <property type="match status" value="1"/>
</dbReference>
<dbReference type="PANTHER" id="PTHR23416:SF78">
    <property type="entry name" value="LIPOPOLYSACCHARIDE BIOSYNTHESIS O-ACETYL TRANSFERASE WBBJ-RELATED"/>
    <property type="match status" value="1"/>
</dbReference>
<name>A0A8J6P051_9BACT</name>
<protein>
    <submittedName>
        <fullName evidence="4">Acyltransferase</fullName>
    </submittedName>
</protein>
<dbReference type="Pfam" id="PF00132">
    <property type="entry name" value="Hexapep"/>
    <property type="match status" value="1"/>
</dbReference>
<organism evidence="4 5">
    <name type="scientific">Candidatus Desulfatibia vada</name>
    <dbReference type="NCBI Taxonomy" id="2841696"/>
    <lineage>
        <taxon>Bacteria</taxon>
        <taxon>Pseudomonadati</taxon>
        <taxon>Thermodesulfobacteriota</taxon>
        <taxon>Desulfobacteria</taxon>
        <taxon>Desulfobacterales</taxon>
        <taxon>Desulfobacterales incertae sedis</taxon>
        <taxon>Candidatus Desulfatibia</taxon>
    </lineage>
</organism>
<evidence type="ECO:0000256" key="2">
    <source>
        <dbReference type="ARBA" id="ARBA00022737"/>
    </source>
</evidence>
<sequence length="196" mass="21417">MKPWHVEIFGAPVELGNYAVVIATGDNKVRLSVWPKRQNQGRIQIGDFSLICPGVRISSASEIVIGDSCMIASKVYITDCDWHGVYNRISIGKAAPIKINDNVWIGDSAIICKGVTIGDNSVVGAGAVVVNSIPAYTVAAGNPARVVKSLDPQKPFTPRSRWYSEPARLVKEFDQWDRDILRGNTLLGWLRSIVSP</sequence>
<accession>A0A8J6P051</accession>
<keyword evidence="2" id="KW-0677">Repeat</keyword>
<dbReference type="PROSITE" id="PS00101">
    <property type="entry name" value="HEXAPEP_TRANSFERASES"/>
    <property type="match status" value="1"/>
</dbReference>
<evidence type="ECO:0000256" key="1">
    <source>
        <dbReference type="ARBA" id="ARBA00022679"/>
    </source>
</evidence>
<dbReference type="Proteomes" id="UP000605201">
    <property type="component" value="Unassembled WGS sequence"/>
</dbReference>